<dbReference type="GO" id="GO:0003677">
    <property type="term" value="F:DNA binding"/>
    <property type="evidence" value="ECO:0007669"/>
    <property type="project" value="UniProtKB-KW"/>
</dbReference>
<dbReference type="InterPro" id="IPR036390">
    <property type="entry name" value="WH_DNA-bd_sf"/>
</dbReference>
<dbReference type="RefSeq" id="WP_021630430.1">
    <property type="nucleotide sequence ID" value="NZ_CACRUB010000013.1"/>
</dbReference>
<dbReference type="CDD" id="cd00038">
    <property type="entry name" value="CAP_ED"/>
    <property type="match status" value="1"/>
</dbReference>
<dbReference type="AlphaFoldDB" id="A0A174D7L3"/>
<evidence type="ECO:0000256" key="2">
    <source>
        <dbReference type="ARBA" id="ARBA00023125"/>
    </source>
</evidence>
<dbReference type="PROSITE" id="PS50042">
    <property type="entry name" value="CNMP_BINDING_3"/>
    <property type="match status" value="1"/>
</dbReference>
<evidence type="ECO:0000256" key="3">
    <source>
        <dbReference type="ARBA" id="ARBA00023163"/>
    </source>
</evidence>
<gene>
    <name evidence="5" type="ORF">ERS852411_01132</name>
</gene>
<dbReference type="InterPro" id="IPR012318">
    <property type="entry name" value="HTH_CRP"/>
</dbReference>
<feature type="domain" description="Cyclic nucleotide-binding" evidence="4">
    <location>
        <begin position="30"/>
        <end position="118"/>
    </location>
</feature>
<reference evidence="5 6" key="1">
    <citation type="submission" date="2015-09" db="EMBL/GenBank/DDBJ databases">
        <authorList>
            <consortium name="Pathogen Informatics"/>
        </authorList>
    </citation>
    <scope>NUCLEOTIDE SEQUENCE [LARGE SCALE GENOMIC DNA]</scope>
    <source>
        <strain evidence="5 6">2789STDY5608854</strain>
    </source>
</reference>
<dbReference type="Pfam" id="PF00027">
    <property type="entry name" value="cNMP_binding"/>
    <property type="match status" value="1"/>
</dbReference>
<keyword evidence="2" id="KW-0238">DNA-binding</keyword>
<dbReference type="InterPro" id="IPR000595">
    <property type="entry name" value="cNMP-bd_dom"/>
</dbReference>
<proteinExistence type="predicted"/>
<dbReference type="SUPFAM" id="SSF46785">
    <property type="entry name" value="Winged helix' DNA-binding domain"/>
    <property type="match status" value="1"/>
</dbReference>
<evidence type="ECO:0000313" key="6">
    <source>
        <dbReference type="Proteomes" id="UP000095746"/>
    </source>
</evidence>
<name>A0A174D7L3_FLAPL</name>
<dbReference type="SUPFAM" id="SSF51206">
    <property type="entry name" value="cAMP-binding domain-like"/>
    <property type="match status" value="1"/>
</dbReference>
<dbReference type="InterPro" id="IPR018490">
    <property type="entry name" value="cNMP-bd_dom_sf"/>
</dbReference>
<dbReference type="Gene3D" id="2.60.120.10">
    <property type="entry name" value="Jelly Rolls"/>
    <property type="match status" value="1"/>
</dbReference>
<sequence>MKNSQEMWAGPVRCNDKKLRQLIRENSIVRKLRTGEYYLSPGNPIYYVAYVASGVTSHYMFSANGREKVLYRLGTGWFFSEGIFYNENGSIEVATRYAIAEEETTLWLIDREHFVKLLENRQFVEAILHSTVEKCTILRYEIESLTFDSTSDRLKKLLLSCVDSGRLNDGGWYDLCVAWTHQSIAAVMGINRVTVSRFITELKSEGFLRTVNGSIQISKTYFDLLGE</sequence>
<protein>
    <submittedName>
        <fullName evidence="5">Global nitrogen regulator NtcA</fullName>
    </submittedName>
</protein>
<dbReference type="InterPro" id="IPR014710">
    <property type="entry name" value="RmlC-like_jellyroll"/>
</dbReference>
<evidence type="ECO:0000256" key="1">
    <source>
        <dbReference type="ARBA" id="ARBA00023015"/>
    </source>
</evidence>
<keyword evidence="1" id="KW-0805">Transcription regulation</keyword>
<dbReference type="GO" id="GO:0006355">
    <property type="term" value="P:regulation of DNA-templated transcription"/>
    <property type="evidence" value="ECO:0007669"/>
    <property type="project" value="InterPro"/>
</dbReference>
<evidence type="ECO:0000259" key="4">
    <source>
        <dbReference type="PROSITE" id="PS50042"/>
    </source>
</evidence>
<dbReference type="Pfam" id="PF13545">
    <property type="entry name" value="HTH_Crp_2"/>
    <property type="match status" value="1"/>
</dbReference>
<accession>A0A174D7L3</accession>
<organism evidence="5 6">
    <name type="scientific">Flavonifractor plautii</name>
    <name type="common">Fusobacterium plautii</name>
    <dbReference type="NCBI Taxonomy" id="292800"/>
    <lineage>
        <taxon>Bacteria</taxon>
        <taxon>Bacillati</taxon>
        <taxon>Bacillota</taxon>
        <taxon>Clostridia</taxon>
        <taxon>Eubacteriales</taxon>
        <taxon>Oscillospiraceae</taxon>
        <taxon>Flavonifractor</taxon>
    </lineage>
</organism>
<dbReference type="Proteomes" id="UP000095746">
    <property type="component" value="Unassembled WGS sequence"/>
</dbReference>
<dbReference type="Gene3D" id="1.10.10.10">
    <property type="entry name" value="Winged helix-like DNA-binding domain superfamily/Winged helix DNA-binding domain"/>
    <property type="match status" value="1"/>
</dbReference>
<evidence type="ECO:0000313" key="5">
    <source>
        <dbReference type="EMBL" id="CUO20045.1"/>
    </source>
</evidence>
<dbReference type="EMBL" id="CYZT01000057">
    <property type="protein sequence ID" value="CUO20045.1"/>
    <property type="molecule type" value="Genomic_DNA"/>
</dbReference>
<keyword evidence="3" id="KW-0804">Transcription</keyword>
<dbReference type="InterPro" id="IPR036388">
    <property type="entry name" value="WH-like_DNA-bd_sf"/>
</dbReference>